<feature type="region of interest" description="Disordered" evidence="1">
    <location>
        <begin position="1"/>
        <end position="90"/>
    </location>
</feature>
<keyword evidence="3" id="KW-1185">Reference proteome</keyword>
<sequence>MALTRSKSKVPASAATRAKRPSTTFQKRQQARKTTRELQRQRSAKVLRQPSELATGIPTSNLEAPSPTPKYLIYRPPTPPLPKRKPSDISVTSPGEILQVLGPENVHVHFHGAPLTLRGVQSPATSLLAAMASSPPMPSAHKVPKRRRSSQTKAQRCQAAATFYGMLLPIARALALSFTNFDDEGEMFEVWHLLEQALDKLVNIMGPHGTEHVSNCGERSNLRGWCAVQHATRTKA</sequence>
<proteinExistence type="predicted"/>
<dbReference type="AlphaFoldDB" id="A0A4U0TJW5"/>
<dbReference type="EMBL" id="NAJL01000083">
    <property type="protein sequence ID" value="TKA22148.1"/>
    <property type="molecule type" value="Genomic_DNA"/>
</dbReference>
<evidence type="ECO:0000256" key="1">
    <source>
        <dbReference type="SAM" id="MobiDB-lite"/>
    </source>
</evidence>
<accession>A0A4U0TJW5</accession>
<dbReference type="Proteomes" id="UP000308549">
    <property type="component" value="Unassembled WGS sequence"/>
</dbReference>
<protein>
    <submittedName>
        <fullName evidence="2">Uncharacterized protein</fullName>
    </submittedName>
</protein>
<gene>
    <name evidence="2" type="ORF">B0A50_08205</name>
</gene>
<evidence type="ECO:0000313" key="3">
    <source>
        <dbReference type="Proteomes" id="UP000308549"/>
    </source>
</evidence>
<feature type="region of interest" description="Disordered" evidence="1">
    <location>
        <begin position="131"/>
        <end position="151"/>
    </location>
</feature>
<evidence type="ECO:0000313" key="2">
    <source>
        <dbReference type="EMBL" id="TKA22148.1"/>
    </source>
</evidence>
<name>A0A4U0TJW5_9PEZI</name>
<comment type="caution">
    <text evidence="2">The sequence shown here is derived from an EMBL/GenBank/DDBJ whole genome shotgun (WGS) entry which is preliminary data.</text>
</comment>
<organism evidence="2 3">
    <name type="scientific">Salinomyces thailandicus</name>
    <dbReference type="NCBI Taxonomy" id="706561"/>
    <lineage>
        <taxon>Eukaryota</taxon>
        <taxon>Fungi</taxon>
        <taxon>Dikarya</taxon>
        <taxon>Ascomycota</taxon>
        <taxon>Pezizomycotina</taxon>
        <taxon>Dothideomycetes</taxon>
        <taxon>Dothideomycetidae</taxon>
        <taxon>Mycosphaerellales</taxon>
        <taxon>Teratosphaeriaceae</taxon>
        <taxon>Salinomyces</taxon>
    </lineage>
</organism>
<reference evidence="2 3" key="1">
    <citation type="submission" date="2017-03" db="EMBL/GenBank/DDBJ databases">
        <title>Genomes of endolithic fungi from Antarctica.</title>
        <authorList>
            <person name="Coleine C."/>
            <person name="Masonjones S."/>
            <person name="Stajich J.E."/>
        </authorList>
    </citation>
    <scope>NUCLEOTIDE SEQUENCE [LARGE SCALE GENOMIC DNA]</scope>
    <source>
        <strain evidence="2 3">CCFEE 6315</strain>
    </source>
</reference>